<dbReference type="EMBL" id="KN822171">
    <property type="protein sequence ID" value="KIM53760.1"/>
    <property type="molecule type" value="Genomic_DNA"/>
</dbReference>
<dbReference type="AlphaFoldDB" id="A0A0C3CYX9"/>
<evidence type="ECO:0000313" key="2">
    <source>
        <dbReference type="Proteomes" id="UP000053989"/>
    </source>
</evidence>
<keyword evidence="2" id="KW-1185">Reference proteome</keyword>
<gene>
    <name evidence="1" type="ORF">SCLCIDRAFT_31629</name>
</gene>
<dbReference type="InParanoid" id="A0A0C3CYX9"/>
<protein>
    <submittedName>
        <fullName evidence="1">Uncharacterized protein</fullName>
    </submittedName>
</protein>
<sequence length="111" mass="12229">METRQEEMQDTLRKEANTVIQQDDVDKWIGEGLPTAFTRGVLNKIMEKLIEKGYAGAGARAGDENAWNGADLHAKQALRDDSVAQAGKVTWLNGSLIKIDCIIKINEKTTA</sequence>
<dbReference type="Proteomes" id="UP000053989">
    <property type="component" value="Unassembled WGS sequence"/>
</dbReference>
<reference evidence="1 2" key="1">
    <citation type="submission" date="2014-04" db="EMBL/GenBank/DDBJ databases">
        <authorList>
            <consortium name="DOE Joint Genome Institute"/>
            <person name="Kuo A."/>
            <person name="Kohler A."/>
            <person name="Nagy L.G."/>
            <person name="Floudas D."/>
            <person name="Copeland A."/>
            <person name="Barry K.W."/>
            <person name="Cichocki N."/>
            <person name="Veneault-Fourrey C."/>
            <person name="LaButti K."/>
            <person name="Lindquist E.A."/>
            <person name="Lipzen A."/>
            <person name="Lundell T."/>
            <person name="Morin E."/>
            <person name="Murat C."/>
            <person name="Sun H."/>
            <person name="Tunlid A."/>
            <person name="Henrissat B."/>
            <person name="Grigoriev I.V."/>
            <person name="Hibbett D.S."/>
            <person name="Martin F."/>
            <person name="Nordberg H.P."/>
            <person name="Cantor M.N."/>
            <person name="Hua S.X."/>
        </authorList>
    </citation>
    <scope>NUCLEOTIDE SEQUENCE [LARGE SCALE GENOMIC DNA]</scope>
    <source>
        <strain evidence="1 2">Foug A</strain>
    </source>
</reference>
<evidence type="ECO:0000313" key="1">
    <source>
        <dbReference type="EMBL" id="KIM53760.1"/>
    </source>
</evidence>
<dbReference type="HOGENOM" id="CLU_2159891_0_0_1"/>
<proteinExistence type="predicted"/>
<reference evidence="2" key="2">
    <citation type="submission" date="2015-01" db="EMBL/GenBank/DDBJ databases">
        <title>Evolutionary Origins and Diversification of the Mycorrhizal Mutualists.</title>
        <authorList>
            <consortium name="DOE Joint Genome Institute"/>
            <consortium name="Mycorrhizal Genomics Consortium"/>
            <person name="Kohler A."/>
            <person name="Kuo A."/>
            <person name="Nagy L.G."/>
            <person name="Floudas D."/>
            <person name="Copeland A."/>
            <person name="Barry K.W."/>
            <person name="Cichocki N."/>
            <person name="Veneault-Fourrey C."/>
            <person name="LaButti K."/>
            <person name="Lindquist E.A."/>
            <person name="Lipzen A."/>
            <person name="Lundell T."/>
            <person name="Morin E."/>
            <person name="Murat C."/>
            <person name="Riley R."/>
            <person name="Ohm R."/>
            <person name="Sun H."/>
            <person name="Tunlid A."/>
            <person name="Henrissat B."/>
            <person name="Grigoriev I.V."/>
            <person name="Hibbett D.S."/>
            <person name="Martin F."/>
        </authorList>
    </citation>
    <scope>NUCLEOTIDE SEQUENCE [LARGE SCALE GENOMIC DNA]</scope>
    <source>
        <strain evidence="2">Foug A</strain>
    </source>
</reference>
<name>A0A0C3CYX9_9AGAM</name>
<accession>A0A0C3CYX9</accession>
<organism evidence="1 2">
    <name type="scientific">Scleroderma citrinum Foug A</name>
    <dbReference type="NCBI Taxonomy" id="1036808"/>
    <lineage>
        <taxon>Eukaryota</taxon>
        <taxon>Fungi</taxon>
        <taxon>Dikarya</taxon>
        <taxon>Basidiomycota</taxon>
        <taxon>Agaricomycotina</taxon>
        <taxon>Agaricomycetes</taxon>
        <taxon>Agaricomycetidae</taxon>
        <taxon>Boletales</taxon>
        <taxon>Sclerodermatineae</taxon>
        <taxon>Sclerodermataceae</taxon>
        <taxon>Scleroderma</taxon>
    </lineage>
</organism>